<proteinExistence type="inferred from homology"/>
<name>A0AA88JBY6_FICCA</name>
<sequence>METFKEQVEADEENKKIILTGLEGHALELYKSYKIICQVIPWTEGGLVKFTLEYEKHNETTPAPTKYLNFLIHLIKDVDAHLLKQ</sequence>
<protein>
    <recommendedName>
        <fullName evidence="2">Bet v I/Major latex protein domain-containing protein</fullName>
    </recommendedName>
</protein>
<dbReference type="GO" id="GO:0006952">
    <property type="term" value="P:defense response"/>
    <property type="evidence" value="ECO:0007669"/>
    <property type="project" value="InterPro"/>
</dbReference>
<comment type="similarity">
    <text evidence="1">Belongs to the MLP family.</text>
</comment>
<evidence type="ECO:0000256" key="1">
    <source>
        <dbReference type="ARBA" id="ARBA00038242"/>
    </source>
</evidence>
<dbReference type="InterPro" id="IPR000916">
    <property type="entry name" value="Bet_v_I/MLP"/>
</dbReference>
<dbReference type="AlphaFoldDB" id="A0AA88JBY6"/>
<dbReference type="Gene3D" id="3.30.530.20">
    <property type="match status" value="1"/>
</dbReference>
<evidence type="ECO:0000313" key="3">
    <source>
        <dbReference type="EMBL" id="GMN66591.1"/>
    </source>
</evidence>
<dbReference type="Proteomes" id="UP001187192">
    <property type="component" value="Unassembled WGS sequence"/>
</dbReference>
<dbReference type="Pfam" id="PF00407">
    <property type="entry name" value="Bet_v_1"/>
    <property type="match status" value="1"/>
</dbReference>
<comment type="caution">
    <text evidence="3">The sequence shown here is derived from an EMBL/GenBank/DDBJ whole genome shotgun (WGS) entry which is preliminary data.</text>
</comment>
<dbReference type="PANTHER" id="PTHR31338">
    <property type="entry name" value="POLYKETIDE CYCLASE/DEHYDRASE AND LIPID TRANSPORT SUPERFAMILY PROTEIN"/>
    <property type="match status" value="1"/>
</dbReference>
<reference evidence="3" key="1">
    <citation type="submission" date="2023-07" db="EMBL/GenBank/DDBJ databases">
        <title>draft genome sequence of fig (Ficus carica).</title>
        <authorList>
            <person name="Takahashi T."/>
            <person name="Nishimura K."/>
        </authorList>
    </citation>
    <scope>NUCLEOTIDE SEQUENCE</scope>
</reference>
<dbReference type="PANTHER" id="PTHR31338:SF16">
    <property type="entry name" value="POLYKETIDE CYCLASE_DEHYDRASE AND LIPID TRANSPORT SUPERFAMILY PROTEIN"/>
    <property type="match status" value="1"/>
</dbReference>
<feature type="domain" description="Bet v I/Major latex protein" evidence="2">
    <location>
        <begin position="1"/>
        <end position="85"/>
    </location>
</feature>
<dbReference type="InterPro" id="IPR023393">
    <property type="entry name" value="START-like_dom_sf"/>
</dbReference>
<dbReference type="SUPFAM" id="SSF55961">
    <property type="entry name" value="Bet v1-like"/>
    <property type="match status" value="1"/>
</dbReference>
<accession>A0AA88JBY6</accession>
<gene>
    <name evidence="3" type="ORF">TIFTF001_035658</name>
</gene>
<evidence type="ECO:0000259" key="2">
    <source>
        <dbReference type="SMART" id="SM01037"/>
    </source>
</evidence>
<dbReference type="SMART" id="SM01037">
    <property type="entry name" value="Bet_v_1"/>
    <property type="match status" value="1"/>
</dbReference>
<dbReference type="InterPro" id="IPR052006">
    <property type="entry name" value="MLP-like"/>
</dbReference>
<organism evidence="3 4">
    <name type="scientific">Ficus carica</name>
    <name type="common">Common fig</name>
    <dbReference type="NCBI Taxonomy" id="3494"/>
    <lineage>
        <taxon>Eukaryota</taxon>
        <taxon>Viridiplantae</taxon>
        <taxon>Streptophyta</taxon>
        <taxon>Embryophyta</taxon>
        <taxon>Tracheophyta</taxon>
        <taxon>Spermatophyta</taxon>
        <taxon>Magnoliopsida</taxon>
        <taxon>eudicotyledons</taxon>
        <taxon>Gunneridae</taxon>
        <taxon>Pentapetalae</taxon>
        <taxon>rosids</taxon>
        <taxon>fabids</taxon>
        <taxon>Rosales</taxon>
        <taxon>Moraceae</taxon>
        <taxon>Ficeae</taxon>
        <taxon>Ficus</taxon>
    </lineage>
</organism>
<dbReference type="EMBL" id="BTGU01000341">
    <property type="protein sequence ID" value="GMN66591.1"/>
    <property type="molecule type" value="Genomic_DNA"/>
</dbReference>
<evidence type="ECO:0000313" key="4">
    <source>
        <dbReference type="Proteomes" id="UP001187192"/>
    </source>
</evidence>
<keyword evidence="4" id="KW-1185">Reference proteome</keyword>